<reference evidence="1 2" key="1">
    <citation type="journal article" date="2018" name="Sci. Rep.">
        <title>Comparative analysis of the Pocillopora damicornis genome highlights role of immune system in coral evolution.</title>
        <authorList>
            <person name="Cunning R."/>
            <person name="Bay R.A."/>
            <person name="Gillette P."/>
            <person name="Baker A.C."/>
            <person name="Traylor-Knowles N."/>
        </authorList>
    </citation>
    <scope>NUCLEOTIDE SEQUENCE [LARGE SCALE GENOMIC DNA]</scope>
    <source>
        <strain evidence="1">RSMAS</strain>
        <tissue evidence="1">Whole animal</tissue>
    </source>
</reference>
<name>A0A3M6UG40_POCDA</name>
<accession>A0A3M6UG40</accession>
<evidence type="ECO:0000313" key="2">
    <source>
        <dbReference type="Proteomes" id="UP000275408"/>
    </source>
</evidence>
<keyword evidence="2" id="KW-1185">Reference proteome</keyword>
<sequence length="145" mass="17479">MADMDLSIDQRKRVLLLHRMLAEKRRRILTQHALLSYHEEIWKRIHMLLLILCISTNSRNSNRMVARSCRRVIRNTGWWANVWNTYSHARFKKLFRVSRGLFFFILGSDKEPVRRETTEGSSIEFIGYRMPQREQNDCTVLFTRH</sequence>
<dbReference type="EMBL" id="RCHS01001597">
    <property type="protein sequence ID" value="RMX52641.1"/>
    <property type="molecule type" value="Genomic_DNA"/>
</dbReference>
<gene>
    <name evidence="1" type="ORF">pdam_00022924</name>
</gene>
<proteinExistence type="predicted"/>
<evidence type="ECO:0000313" key="1">
    <source>
        <dbReference type="EMBL" id="RMX52641.1"/>
    </source>
</evidence>
<protein>
    <submittedName>
        <fullName evidence="1">Uncharacterized protein</fullName>
    </submittedName>
</protein>
<dbReference type="AlphaFoldDB" id="A0A3M6UG40"/>
<comment type="caution">
    <text evidence="1">The sequence shown here is derived from an EMBL/GenBank/DDBJ whole genome shotgun (WGS) entry which is preliminary data.</text>
</comment>
<dbReference type="Proteomes" id="UP000275408">
    <property type="component" value="Unassembled WGS sequence"/>
</dbReference>
<organism evidence="1 2">
    <name type="scientific">Pocillopora damicornis</name>
    <name type="common">Cauliflower coral</name>
    <name type="synonym">Millepora damicornis</name>
    <dbReference type="NCBI Taxonomy" id="46731"/>
    <lineage>
        <taxon>Eukaryota</taxon>
        <taxon>Metazoa</taxon>
        <taxon>Cnidaria</taxon>
        <taxon>Anthozoa</taxon>
        <taxon>Hexacorallia</taxon>
        <taxon>Scleractinia</taxon>
        <taxon>Astrocoeniina</taxon>
        <taxon>Pocilloporidae</taxon>
        <taxon>Pocillopora</taxon>
    </lineage>
</organism>